<feature type="transmembrane region" description="Helical" evidence="7">
    <location>
        <begin position="150"/>
        <end position="170"/>
    </location>
</feature>
<dbReference type="Pfam" id="PF00528">
    <property type="entry name" value="BPD_transp_1"/>
    <property type="match status" value="1"/>
</dbReference>
<evidence type="ECO:0000313" key="11">
    <source>
        <dbReference type="Proteomes" id="UP001595868"/>
    </source>
</evidence>
<evidence type="ECO:0000259" key="9">
    <source>
        <dbReference type="PROSITE" id="PS50928"/>
    </source>
</evidence>
<dbReference type="InterPro" id="IPR035906">
    <property type="entry name" value="MetI-like_sf"/>
</dbReference>
<evidence type="ECO:0000256" key="5">
    <source>
        <dbReference type="ARBA" id="ARBA00022989"/>
    </source>
</evidence>
<keyword evidence="6 7" id="KW-0472">Membrane</keyword>
<evidence type="ECO:0000256" key="1">
    <source>
        <dbReference type="ARBA" id="ARBA00004651"/>
    </source>
</evidence>
<feature type="transmembrane region" description="Helical" evidence="7">
    <location>
        <begin position="304"/>
        <end position="324"/>
    </location>
</feature>
<feature type="transmembrane region" description="Helical" evidence="7">
    <location>
        <begin position="52"/>
        <end position="72"/>
    </location>
</feature>
<evidence type="ECO:0000313" key="10">
    <source>
        <dbReference type="EMBL" id="MFC4108510.1"/>
    </source>
</evidence>
<feature type="transmembrane region" description="Helical" evidence="7">
    <location>
        <begin position="252"/>
        <end position="272"/>
    </location>
</feature>
<dbReference type="RefSeq" id="WP_377548878.1">
    <property type="nucleotide sequence ID" value="NZ_JBHSBN010000016.1"/>
</dbReference>
<keyword evidence="2 7" id="KW-0813">Transport</keyword>
<evidence type="ECO:0000256" key="4">
    <source>
        <dbReference type="ARBA" id="ARBA00022692"/>
    </source>
</evidence>
<protein>
    <submittedName>
        <fullName evidence="10">Carbohydrate ABC transporter permease</fullName>
    </submittedName>
</protein>
<name>A0ABV8KQT3_9ACTN</name>
<feature type="region of interest" description="Disordered" evidence="8">
    <location>
        <begin position="1"/>
        <end position="42"/>
    </location>
</feature>
<evidence type="ECO:0000256" key="8">
    <source>
        <dbReference type="SAM" id="MobiDB-lite"/>
    </source>
</evidence>
<comment type="caution">
    <text evidence="10">The sequence shown here is derived from an EMBL/GenBank/DDBJ whole genome shotgun (WGS) entry which is preliminary data.</text>
</comment>
<evidence type="ECO:0000256" key="3">
    <source>
        <dbReference type="ARBA" id="ARBA00022475"/>
    </source>
</evidence>
<dbReference type="InterPro" id="IPR051393">
    <property type="entry name" value="ABC_transporter_permease"/>
</dbReference>
<organism evidence="10 11">
    <name type="scientific">Micromonospora zhanjiangensis</name>
    <dbReference type="NCBI Taxonomy" id="1522057"/>
    <lineage>
        <taxon>Bacteria</taxon>
        <taxon>Bacillati</taxon>
        <taxon>Actinomycetota</taxon>
        <taxon>Actinomycetes</taxon>
        <taxon>Micromonosporales</taxon>
        <taxon>Micromonosporaceae</taxon>
        <taxon>Micromonospora</taxon>
    </lineage>
</organism>
<evidence type="ECO:0000256" key="7">
    <source>
        <dbReference type="RuleBase" id="RU363032"/>
    </source>
</evidence>
<feature type="compositionally biased region" description="Gly residues" evidence="8">
    <location>
        <begin position="20"/>
        <end position="29"/>
    </location>
</feature>
<feature type="transmembrane region" description="Helical" evidence="7">
    <location>
        <begin position="117"/>
        <end position="138"/>
    </location>
</feature>
<dbReference type="CDD" id="cd06261">
    <property type="entry name" value="TM_PBP2"/>
    <property type="match status" value="1"/>
</dbReference>
<comment type="subcellular location">
    <subcellularLocation>
        <location evidence="1 7">Cell membrane</location>
        <topology evidence="1 7">Multi-pass membrane protein</topology>
    </subcellularLocation>
</comment>
<feature type="compositionally biased region" description="Low complexity" evidence="8">
    <location>
        <begin position="30"/>
        <end position="40"/>
    </location>
</feature>
<feature type="transmembrane region" description="Helical" evidence="7">
    <location>
        <begin position="198"/>
        <end position="221"/>
    </location>
</feature>
<accession>A0ABV8KQT3</accession>
<evidence type="ECO:0000256" key="2">
    <source>
        <dbReference type="ARBA" id="ARBA00022448"/>
    </source>
</evidence>
<dbReference type="SUPFAM" id="SSF161098">
    <property type="entry name" value="MetI-like"/>
    <property type="match status" value="1"/>
</dbReference>
<dbReference type="PANTHER" id="PTHR30193:SF37">
    <property type="entry name" value="INNER MEMBRANE ABC TRANSPORTER PERMEASE PROTEIN YCJO"/>
    <property type="match status" value="1"/>
</dbReference>
<gene>
    <name evidence="10" type="ORF">ACFOX0_21565</name>
</gene>
<dbReference type="PROSITE" id="PS50928">
    <property type="entry name" value="ABC_TM1"/>
    <property type="match status" value="1"/>
</dbReference>
<proteinExistence type="inferred from homology"/>
<keyword evidence="3" id="KW-1003">Cell membrane</keyword>
<dbReference type="PANTHER" id="PTHR30193">
    <property type="entry name" value="ABC TRANSPORTER PERMEASE PROTEIN"/>
    <property type="match status" value="1"/>
</dbReference>
<reference evidence="11" key="1">
    <citation type="journal article" date="2019" name="Int. J. Syst. Evol. Microbiol.">
        <title>The Global Catalogue of Microorganisms (GCM) 10K type strain sequencing project: providing services to taxonomists for standard genome sequencing and annotation.</title>
        <authorList>
            <consortium name="The Broad Institute Genomics Platform"/>
            <consortium name="The Broad Institute Genome Sequencing Center for Infectious Disease"/>
            <person name="Wu L."/>
            <person name="Ma J."/>
        </authorList>
    </citation>
    <scope>NUCLEOTIDE SEQUENCE [LARGE SCALE GENOMIC DNA]</scope>
    <source>
        <strain evidence="11">2902at01</strain>
    </source>
</reference>
<dbReference type="Gene3D" id="1.10.3720.10">
    <property type="entry name" value="MetI-like"/>
    <property type="match status" value="1"/>
</dbReference>
<feature type="domain" description="ABC transmembrane type-1" evidence="9">
    <location>
        <begin position="113"/>
        <end position="325"/>
    </location>
</feature>
<dbReference type="InterPro" id="IPR000515">
    <property type="entry name" value="MetI-like"/>
</dbReference>
<keyword evidence="4 7" id="KW-0812">Transmembrane</keyword>
<keyword evidence="11" id="KW-1185">Reference proteome</keyword>
<sequence>MSVNESTLRPGARRSPVAGSGAGRSGGTPGRPAGVPSGSVRPRRRPGRLREYLIFLAFVAPNFVLLGVFSYWPVVYNGYLSLTDWNMIAPVKRFVGLDNYVDMFTGAEFRDVMVNTAYFMVGVVAGSMALGLAVALLLNKALKGRGLVRTMVFAPHVLSGAAVGLAWAFIFDPNYGLSRVFFELFGASSPGWLTESSWAMPAIMIVYLWKNIGFAAIVYLAGLQGLPKDLYESAALDGAGGWTLFRRITLPLLSPVTFFLTITTIISSFQAFDVIAMMTGGGPGDATSILSWYVYDKGFSDFQAGPAAAGAVVMFVILLAITLLQTRYLERKVHYR</sequence>
<dbReference type="EMBL" id="JBHSBN010000016">
    <property type="protein sequence ID" value="MFC4108510.1"/>
    <property type="molecule type" value="Genomic_DNA"/>
</dbReference>
<dbReference type="Proteomes" id="UP001595868">
    <property type="component" value="Unassembled WGS sequence"/>
</dbReference>
<comment type="similarity">
    <text evidence="7">Belongs to the binding-protein-dependent transport system permease family.</text>
</comment>
<evidence type="ECO:0000256" key="6">
    <source>
        <dbReference type="ARBA" id="ARBA00023136"/>
    </source>
</evidence>
<keyword evidence="5 7" id="KW-1133">Transmembrane helix</keyword>